<dbReference type="InterPro" id="IPR050904">
    <property type="entry name" value="Adhesion/Biosynth-related"/>
</dbReference>
<feature type="signal peptide" evidence="2">
    <location>
        <begin position="1"/>
        <end position="18"/>
    </location>
</feature>
<dbReference type="STRING" id="1314782.A0A165NBR6"/>
<dbReference type="InParanoid" id="A0A165NBR6"/>
<dbReference type="PANTHER" id="PTHR10900">
    <property type="entry name" value="PERIOSTIN-RELATED"/>
    <property type="match status" value="1"/>
</dbReference>
<dbReference type="OrthoDB" id="286301at2759"/>
<name>A0A165NBR6_9AGAM</name>
<dbReference type="PROSITE" id="PS50213">
    <property type="entry name" value="FAS1"/>
    <property type="match status" value="1"/>
</dbReference>
<keyword evidence="1" id="KW-0472">Membrane</keyword>
<feature type="transmembrane region" description="Helical" evidence="1">
    <location>
        <begin position="333"/>
        <end position="355"/>
    </location>
</feature>
<feature type="chain" id="PRO_5007863040" description="FAS1 domain-containing protein" evidence="2">
    <location>
        <begin position="19"/>
        <end position="356"/>
    </location>
</feature>
<dbReference type="SUPFAM" id="SSF82153">
    <property type="entry name" value="FAS1 domain"/>
    <property type="match status" value="1"/>
</dbReference>
<evidence type="ECO:0000313" key="4">
    <source>
        <dbReference type="EMBL" id="KZT19432.1"/>
    </source>
</evidence>
<gene>
    <name evidence="4" type="ORF">NEOLEDRAFT_970387</name>
</gene>
<keyword evidence="1" id="KW-1133">Transmembrane helix</keyword>
<feature type="domain" description="FAS1" evidence="3">
    <location>
        <begin position="162"/>
        <end position="310"/>
    </location>
</feature>
<dbReference type="GO" id="GO:0000329">
    <property type="term" value="C:fungal-type vacuole membrane"/>
    <property type="evidence" value="ECO:0007669"/>
    <property type="project" value="TreeGrafter"/>
</dbReference>
<protein>
    <recommendedName>
        <fullName evidence="3">FAS1 domain-containing protein</fullName>
    </recommendedName>
</protein>
<evidence type="ECO:0000259" key="3">
    <source>
        <dbReference type="PROSITE" id="PS50213"/>
    </source>
</evidence>
<sequence length="356" mass="37156">MRLLLFVVLSAWLPLIIGQGALIPEEAGAFIDAMADFFLSKGFKDGVDLIQAIPSSDMSDFADLFSSSMTFLFPRLVPNATLTALLNDTEKIFDVLAYHILDIPLGDHNIPVSPNHTVLPSALNDTAAVLLPPGQRQSLVLTTYPDGSIHVLDQSTDINITSQSTFSIFNVSYGYAVVDELLTAPLGLNDTLKAQNITAFTSNPDIATAINSIGSQSGITLFVPEDAGVVSDIASWTHLNQTSINSIVDSHLIDSILYSNALVGQHSSAAGGQLSFSGSTISLAGGSSANIVKTDVLTDNGVVHIIDKVLLSNPLSSSSGGSSSGSSSSGVRAVALTCSTVVLTTAMTAFILSLLV</sequence>
<accession>A0A165NBR6</accession>
<evidence type="ECO:0000256" key="2">
    <source>
        <dbReference type="SAM" id="SignalP"/>
    </source>
</evidence>
<dbReference type="Gene3D" id="2.30.180.10">
    <property type="entry name" value="FAS1 domain"/>
    <property type="match status" value="1"/>
</dbReference>
<dbReference type="PANTHER" id="PTHR10900:SF122">
    <property type="entry name" value="FAS1 DOMAIN-CONTAINING PROTEIN"/>
    <property type="match status" value="1"/>
</dbReference>
<dbReference type="Pfam" id="PF02469">
    <property type="entry name" value="Fasciclin"/>
    <property type="match status" value="1"/>
</dbReference>
<dbReference type="GO" id="GO:0005615">
    <property type="term" value="C:extracellular space"/>
    <property type="evidence" value="ECO:0007669"/>
    <property type="project" value="TreeGrafter"/>
</dbReference>
<keyword evidence="1" id="KW-0812">Transmembrane</keyword>
<dbReference type="EMBL" id="KV425641">
    <property type="protein sequence ID" value="KZT19432.1"/>
    <property type="molecule type" value="Genomic_DNA"/>
</dbReference>
<dbReference type="Proteomes" id="UP000076761">
    <property type="component" value="Unassembled WGS sequence"/>
</dbReference>
<keyword evidence="2" id="KW-0732">Signal</keyword>
<dbReference type="GO" id="GO:0016236">
    <property type="term" value="P:macroautophagy"/>
    <property type="evidence" value="ECO:0007669"/>
    <property type="project" value="TreeGrafter"/>
</dbReference>
<proteinExistence type="predicted"/>
<evidence type="ECO:0000256" key="1">
    <source>
        <dbReference type="SAM" id="Phobius"/>
    </source>
</evidence>
<dbReference type="InterPro" id="IPR036378">
    <property type="entry name" value="FAS1_dom_sf"/>
</dbReference>
<organism evidence="4 5">
    <name type="scientific">Neolentinus lepideus HHB14362 ss-1</name>
    <dbReference type="NCBI Taxonomy" id="1314782"/>
    <lineage>
        <taxon>Eukaryota</taxon>
        <taxon>Fungi</taxon>
        <taxon>Dikarya</taxon>
        <taxon>Basidiomycota</taxon>
        <taxon>Agaricomycotina</taxon>
        <taxon>Agaricomycetes</taxon>
        <taxon>Gloeophyllales</taxon>
        <taxon>Gloeophyllaceae</taxon>
        <taxon>Neolentinus</taxon>
    </lineage>
</organism>
<dbReference type="AlphaFoldDB" id="A0A165NBR6"/>
<reference evidence="4 5" key="1">
    <citation type="journal article" date="2016" name="Mol. Biol. Evol.">
        <title>Comparative Genomics of Early-Diverging Mushroom-Forming Fungi Provides Insights into the Origins of Lignocellulose Decay Capabilities.</title>
        <authorList>
            <person name="Nagy L.G."/>
            <person name="Riley R."/>
            <person name="Tritt A."/>
            <person name="Adam C."/>
            <person name="Daum C."/>
            <person name="Floudas D."/>
            <person name="Sun H."/>
            <person name="Yadav J.S."/>
            <person name="Pangilinan J."/>
            <person name="Larsson K.H."/>
            <person name="Matsuura K."/>
            <person name="Barry K."/>
            <person name="Labutti K."/>
            <person name="Kuo R."/>
            <person name="Ohm R.A."/>
            <person name="Bhattacharya S.S."/>
            <person name="Shirouzu T."/>
            <person name="Yoshinaga Y."/>
            <person name="Martin F.M."/>
            <person name="Grigoriev I.V."/>
            <person name="Hibbett D.S."/>
        </authorList>
    </citation>
    <scope>NUCLEOTIDE SEQUENCE [LARGE SCALE GENOMIC DNA]</scope>
    <source>
        <strain evidence="4 5">HHB14362 ss-1</strain>
    </source>
</reference>
<dbReference type="InterPro" id="IPR000782">
    <property type="entry name" value="FAS1_domain"/>
</dbReference>
<evidence type="ECO:0000313" key="5">
    <source>
        <dbReference type="Proteomes" id="UP000076761"/>
    </source>
</evidence>
<keyword evidence="5" id="KW-1185">Reference proteome</keyword>
<dbReference type="SMART" id="SM00554">
    <property type="entry name" value="FAS1"/>
    <property type="match status" value="1"/>
</dbReference>